<name>A0ABT6F9V2_9BACT</name>
<keyword evidence="1" id="KW-0812">Transmembrane</keyword>
<dbReference type="InterPro" id="IPR012429">
    <property type="entry name" value="HGSNAT_cat"/>
</dbReference>
<evidence type="ECO:0000313" key="4">
    <source>
        <dbReference type="Proteomes" id="UP001216907"/>
    </source>
</evidence>
<evidence type="ECO:0000313" key="3">
    <source>
        <dbReference type="EMBL" id="MDG3004168.1"/>
    </source>
</evidence>
<feature type="domain" description="Heparan-alpha-glucosaminide N-acetyltransferase catalytic" evidence="2">
    <location>
        <begin position="20"/>
        <end position="237"/>
    </location>
</feature>
<evidence type="ECO:0000256" key="1">
    <source>
        <dbReference type="SAM" id="Phobius"/>
    </source>
</evidence>
<evidence type="ECO:0000259" key="2">
    <source>
        <dbReference type="Pfam" id="PF07786"/>
    </source>
</evidence>
<dbReference type="PANTHER" id="PTHR40407:SF1">
    <property type="entry name" value="HEPARAN-ALPHA-GLUCOSAMINIDE N-ACETYLTRANSFERASE CATALYTIC DOMAIN-CONTAINING PROTEIN"/>
    <property type="match status" value="1"/>
</dbReference>
<sequence>MMQSTGVPEPAPSPAAASARLEGVDLLRGLVMVVMVLDHTRDYFVDPTIEPTDLTQASPALFLSRWITHYCAPTFALLAGVGVRLAANRGTDSGSLARLLLTRGLWLILLEETVVKLGLFFRFDPNFYLGLVLWSIGGAFILLSPFVAARASAWLIGAIGLLIVVGHNALDAIPPDVGGALRPVVNFLFRPGVIALPGGMRAFVGYPLLPWFGVVAVGYGLGGVYRLDPRRRRAILATAGLAAIGLFIALRASGVYGDPQPWNREGDATRVALEFLNCTKYPPSLQFLLMTLGPALLALAAFDRGAGALGKPLVTLGRVPLFFYLLQWYAAHGLALVVAFLRGEPTGWLFVGSFPFEPPPSWPYSLLALYGWWMLVLAILYFPCAWFAGYKERHRGSAWLAYL</sequence>
<organism evidence="3 4">
    <name type="scientific">Paludisphaera mucosa</name>
    <dbReference type="NCBI Taxonomy" id="3030827"/>
    <lineage>
        <taxon>Bacteria</taxon>
        <taxon>Pseudomonadati</taxon>
        <taxon>Planctomycetota</taxon>
        <taxon>Planctomycetia</taxon>
        <taxon>Isosphaerales</taxon>
        <taxon>Isosphaeraceae</taxon>
        <taxon>Paludisphaera</taxon>
    </lineage>
</organism>
<keyword evidence="1" id="KW-0472">Membrane</keyword>
<dbReference type="Pfam" id="PF07786">
    <property type="entry name" value="HGSNAT_cat"/>
    <property type="match status" value="1"/>
</dbReference>
<feature type="transmembrane region" description="Helical" evidence="1">
    <location>
        <begin position="208"/>
        <end position="227"/>
    </location>
</feature>
<accession>A0ABT6F9V2</accession>
<comment type="caution">
    <text evidence="3">The sequence shown here is derived from an EMBL/GenBank/DDBJ whole genome shotgun (WGS) entry which is preliminary data.</text>
</comment>
<feature type="transmembrane region" description="Helical" evidence="1">
    <location>
        <begin position="153"/>
        <end position="170"/>
    </location>
</feature>
<dbReference type="RefSeq" id="WP_277860529.1">
    <property type="nucleotide sequence ID" value="NZ_JARRAG010000002.1"/>
</dbReference>
<keyword evidence="4" id="KW-1185">Reference proteome</keyword>
<dbReference type="PANTHER" id="PTHR40407">
    <property type="entry name" value="MEMBRANE PROTEIN-LIKE PROTEIN"/>
    <property type="match status" value="1"/>
</dbReference>
<feature type="transmembrane region" description="Helical" evidence="1">
    <location>
        <begin position="322"/>
        <end position="342"/>
    </location>
</feature>
<feature type="transmembrane region" description="Helical" evidence="1">
    <location>
        <begin position="362"/>
        <end position="388"/>
    </location>
</feature>
<feature type="transmembrane region" description="Helical" evidence="1">
    <location>
        <begin position="234"/>
        <end position="252"/>
    </location>
</feature>
<proteinExistence type="predicted"/>
<keyword evidence="1" id="KW-1133">Transmembrane helix</keyword>
<protein>
    <submittedName>
        <fullName evidence="3">Heparan-alpha-glucosaminide N-acetyltransferase domain-containing protein</fullName>
    </submittedName>
</protein>
<feature type="transmembrane region" description="Helical" evidence="1">
    <location>
        <begin position="127"/>
        <end position="146"/>
    </location>
</feature>
<dbReference type="Proteomes" id="UP001216907">
    <property type="component" value="Unassembled WGS sequence"/>
</dbReference>
<reference evidence="3 4" key="1">
    <citation type="submission" date="2023-03" db="EMBL/GenBank/DDBJ databases">
        <title>Paludisphaera mucosa sp. nov. a novel planctomycete from northern fen.</title>
        <authorList>
            <person name="Ivanova A."/>
        </authorList>
    </citation>
    <scope>NUCLEOTIDE SEQUENCE [LARGE SCALE GENOMIC DNA]</scope>
    <source>
        <strain evidence="3 4">Pla2</strain>
    </source>
</reference>
<feature type="transmembrane region" description="Helical" evidence="1">
    <location>
        <begin position="284"/>
        <end position="302"/>
    </location>
</feature>
<gene>
    <name evidence="3" type="ORF">PZE19_10310</name>
</gene>
<dbReference type="EMBL" id="JARRAG010000002">
    <property type="protein sequence ID" value="MDG3004168.1"/>
    <property type="molecule type" value="Genomic_DNA"/>
</dbReference>